<evidence type="ECO:0000313" key="13">
    <source>
        <dbReference type="EMBL" id="MCM5671530.1"/>
    </source>
</evidence>
<comment type="similarity">
    <text evidence="4">Belongs to the MoaD family.</text>
</comment>
<accession>A0A4Q9WSM7</accession>
<organism evidence="13 14">
    <name type="scientific">Staphylococcus hominis</name>
    <dbReference type="NCBI Taxonomy" id="1290"/>
    <lineage>
        <taxon>Bacteria</taxon>
        <taxon>Bacillati</taxon>
        <taxon>Bacillota</taxon>
        <taxon>Bacilli</taxon>
        <taxon>Bacillales</taxon>
        <taxon>Staphylococcaceae</taxon>
        <taxon>Staphylococcus</taxon>
    </lineage>
</organism>
<dbReference type="InterPro" id="IPR003749">
    <property type="entry name" value="ThiS/MoaD-like"/>
</dbReference>
<dbReference type="FunFam" id="3.10.20.30:FF:000010">
    <property type="entry name" value="Molybdopterin synthase sulfur carrier subunit"/>
    <property type="match status" value="1"/>
</dbReference>
<evidence type="ECO:0000256" key="2">
    <source>
        <dbReference type="ARBA" id="ARBA00022741"/>
    </source>
</evidence>
<name>A0A4Q9WSM7_STAHO</name>
<evidence type="ECO:0000256" key="10">
    <source>
        <dbReference type="ARBA" id="ARBA00077809"/>
    </source>
</evidence>
<gene>
    <name evidence="13" type="primary">moaD</name>
    <name evidence="13" type="ORF">J7T32_001950</name>
</gene>
<dbReference type="RefSeq" id="WP_017174862.1">
    <property type="nucleotide sequence ID" value="NZ_CABMJU010000060.1"/>
</dbReference>
<dbReference type="Pfam" id="PF02597">
    <property type="entry name" value="ThiS"/>
    <property type="match status" value="1"/>
</dbReference>
<comment type="subunit">
    <text evidence="7">Heterotetramer of 2 MoaD subunits and 2 MoaE subunits. Forms a stable heterotetrameric complex of 2 MoaD and 2 MoeB during adenylation of MoaD by MoeB. During catalysis MoaD shuttles between the two heterotetrameric complexes.</text>
</comment>
<protein>
    <recommendedName>
        <fullName evidence="5">Molybdopterin synthase sulfur carrier subunit</fullName>
    </recommendedName>
    <alternativeName>
        <fullName evidence="11">MPT synthase subunit 1</fullName>
    </alternativeName>
    <alternativeName>
        <fullName evidence="8">Molybdenum cofactor biosynthesis protein D</fullName>
    </alternativeName>
    <alternativeName>
        <fullName evidence="10">Molybdopterin-converting factor small subunit</fullName>
    </alternativeName>
    <alternativeName>
        <fullName evidence="9">Molybdopterin-converting factor subunit 1</fullName>
    </alternativeName>
    <alternativeName>
        <fullName evidence="12">Sulfur carrier protein MoaD</fullName>
    </alternativeName>
</protein>
<comment type="caution">
    <text evidence="13">The sequence shown here is derived from an EMBL/GenBank/DDBJ whole genome shotgun (WGS) entry which is preliminary data.</text>
</comment>
<dbReference type="Gene3D" id="3.10.20.30">
    <property type="match status" value="1"/>
</dbReference>
<dbReference type="SUPFAM" id="SSF54285">
    <property type="entry name" value="MoaD/ThiS"/>
    <property type="match status" value="1"/>
</dbReference>
<dbReference type="CDD" id="cd00754">
    <property type="entry name" value="Ubl_MoaD"/>
    <property type="match status" value="1"/>
</dbReference>
<evidence type="ECO:0000256" key="7">
    <source>
        <dbReference type="ARBA" id="ARBA00063099"/>
    </source>
</evidence>
<keyword evidence="3" id="KW-0501">Molybdenum cofactor biosynthesis</keyword>
<dbReference type="InterPro" id="IPR012675">
    <property type="entry name" value="Beta-grasp_dom_sf"/>
</dbReference>
<dbReference type="GO" id="GO:0006777">
    <property type="term" value="P:Mo-molybdopterin cofactor biosynthetic process"/>
    <property type="evidence" value="ECO:0007669"/>
    <property type="project" value="UniProtKB-KW"/>
</dbReference>
<dbReference type="Proteomes" id="UP000665944">
    <property type="component" value="Unassembled WGS sequence"/>
</dbReference>
<evidence type="ECO:0000256" key="12">
    <source>
        <dbReference type="ARBA" id="ARBA00078992"/>
    </source>
</evidence>
<dbReference type="AlphaFoldDB" id="A0A4Q9WSM7"/>
<evidence type="ECO:0000256" key="1">
    <source>
        <dbReference type="ARBA" id="ARBA00005046"/>
    </source>
</evidence>
<keyword evidence="14" id="KW-1185">Reference proteome</keyword>
<proteinExistence type="inferred from homology"/>
<dbReference type="NCBIfam" id="TIGR01682">
    <property type="entry name" value="moaD"/>
    <property type="match status" value="1"/>
</dbReference>
<dbReference type="PANTHER" id="PTHR33359">
    <property type="entry name" value="MOLYBDOPTERIN SYNTHASE SULFUR CARRIER SUBUNIT"/>
    <property type="match status" value="1"/>
</dbReference>
<sequence>MRVLYFAEIKEILEMNSEDIDLIEDITVETFKELLFERHPSIRDKKFQVAVNEEFVQLNDIVKQDDVVALIPPVSGG</sequence>
<dbReference type="GO" id="GO:0000166">
    <property type="term" value="F:nucleotide binding"/>
    <property type="evidence" value="ECO:0007669"/>
    <property type="project" value="UniProtKB-KW"/>
</dbReference>
<evidence type="ECO:0000313" key="14">
    <source>
        <dbReference type="Proteomes" id="UP000665944"/>
    </source>
</evidence>
<dbReference type="InterPro" id="IPR044672">
    <property type="entry name" value="MOCS2A"/>
</dbReference>
<comment type="function">
    <text evidence="6">Involved in sulfur transfer in the conversion of molybdopterin precursor Z to molybdopterin.</text>
</comment>
<reference evidence="13 14" key="1">
    <citation type="submission" date="2022-06" db="EMBL/GenBank/DDBJ databases">
        <title>Staphylococcus hominis ShoR14 genome sequence.</title>
        <authorList>
            <person name="Yeo C.C."/>
            <person name="Chew C.H."/>
            <person name="Che Hamzah A.M."/>
            <person name="Al-Trad E.I."/>
        </authorList>
    </citation>
    <scope>NUCLEOTIDE SEQUENCE [LARGE SCALE GENOMIC DNA]</scope>
    <source>
        <strain evidence="13 14">ShoR14</strain>
    </source>
</reference>
<evidence type="ECO:0000256" key="11">
    <source>
        <dbReference type="ARBA" id="ARBA00078020"/>
    </source>
</evidence>
<dbReference type="GO" id="GO:1990133">
    <property type="term" value="C:molybdopterin adenylyltransferase complex"/>
    <property type="evidence" value="ECO:0007669"/>
    <property type="project" value="TreeGrafter"/>
</dbReference>
<comment type="pathway">
    <text evidence="1">Cofactor biosynthesis; molybdopterin biosynthesis.</text>
</comment>
<evidence type="ECO:0000256" key="4">
    <source>
        <dbReference type="ARBA" id="ARBA00024200"/>
    </source>
</evidence>
<keyword evidence="2" id="KW-0547">Nucleotide-binding</keyword>
<dbReference type="EMBL" id="JAGHKT020000002">
    <property type="protein sequence ID" value="MCM5671530.1"/>
    <property type="molecule type" value="Genomic_DNA"/>
</dbReference>
<evidence type="ECO:0000256" key="5">
    <source>
        <dbReference type="ARBA" id="ARBA00024247"/>
    </source>
</evidence>
<evidence type="ECO:0000256" key="9">
    <source>
        <dbReference type="ARBA" id="ARBA00076711"/>
    </source>
</evidence>
<evidence type="ECO:0000256" key="6">
    <source>
        <dbReference type="ARBA" id="ARBA00054425"/>
    </source>
</evidence>
<evidence type="ECO:0000256" key="8">
    <source>
        <dbReference type="ARBA" id="ARBA00075076"/>
    </source>
</evidence>
<dbReference type="PANTHER" id="PTHR33359:SF1">
    <property type="entry name" value="MOLYBDOPTERIN SYNTHASE SULFUR CARRIER SUBUNIT"/>
    <property type="match status" value="1"/>
</dbReference>
<evidence type="ECO:0000256" key="3">
    <source>
        <dbReference type="ARBA" id="ARBA00023150"/>
    </source>
</evidence>
<dbReference type="InterPro" id="IPR016155">
    <property type="entry name" value="Mopterin_synth/thiamin_S_b"/>
</dbReference>